<gene>
    <name evidence="2" type="ORF">FHR80_001594</name>
</gene>
<reference evidence="2 3" key="2">
    <citation type="submission" date="2020-08" db="EMBL/GenBank/DDBJ databases">
        <authorList>
            <person name="Partida-Martinez L."/>
            <person name="Huntemann M."/>
            <person name="Clum A."/>
            <person name="Wang J."/>
            <person name="Palaniappan K."/>
            <person name="Ritter S."/>
            <person name="Chen I.-M."/>
            <person name="Stamatis D."/>
            <person name="Reddy T."/>
            <person name="O'Malley R."/>
            <person name="Daum C."/>
            <person name="Shapiro N."/>
            <person name="Ivanova N."/>
            <person name="Kyrpides N."/>
            <person name="Woyke T."/>
        </authorList>
    </citation>
    <scope>NUCLEOTIDE SEQUENCE [LARGE SCALE GENOMIC DNA]</scope>
    <source>
        <strain evidence="2 3">RAS26</strain>
    </source>
</reference>
<dbReference type="Gene3D" id="1.10.10.10">
    <property type="entry name" value="Winged helix-like DNA-binding domain superfamily/Winged helix DNA-binding domain"/>
    <property type="match status" value="1"/>
</dbReference>
<dbReference type="GO" id="GO:0009435">
    <property type="term" value="P:NAD+ biosynthetic process"/>
    <property type="evidence" value="ECO:0007669"/>
    <property type="project" value="InterPro"/>
</dbReference>
<keyword evidence="2" id="KW-0238">DNA-binding</keyword>
<feature type="compositionally biased region" description="Acidic residues" evidence="1">
    <location>
        <begin position="1"/>
        <end position="10"/>
    </location>
</feature>
<comment type="caution">
    <text evidence="2">The sequence shown here is derived from an EMBL/GenBank/DDBJ whole genome shotgun (WGS) entry which is preliminary data.</text>
</comment>
<feature type="compositionally biased region" description="Basic and acidic residues" evidence="1">
    <location>
        <begin position="42"/>
        <end position="56"/>
    </location>
</feature>
<evidence type="ECO:0000256" key="1">
    <source>
        <dbReference type="SAM" id="MobiDB-lite"/>
    </source>
</evidence>
<dbReference type="InterPro" id="IPR036068">
    <property type="entry name" value="Nicotinate_pribotase-like_C"/>
</dbReference>
<evidence type="ECO:0000313" key="2">
    <source>
        <dbReference type="EMBL" id="MBB2922682.1"/>
    </source>
</evidence>
<sequence>MTGAEQDAEDPGAGGRDVEGLAPRGPDAPTQRRVTGDAVTPARDEGDPGERERDADARALASTLRLRILRLCLDEALTNRELADRLGRNPATTLHHVRTLVDRGYLAAEPVRRGARGSREVPYRATGRSWRSRHPNAFSRVLIDTFLEEVALADPDTVGTTRLGVRLDAAGKAELDRRVQELFDELAARPSDPDGTPYSIFYAVHEDTGRLRRDRPAG</sequence>
<proteinExistence type="predicted"/>
<dbReference type="InterPro" id="IPR036390">
    <property type="entry name" value="WH_DNA-bd_sf"/>
</dbReference>
<dbReference type="InterPro" id="IPR011991">
    <property type="entry name" value="ArsR-like_HTH"/>
</dbReference>
<reference evidence="2 3" key="1">
    <citation type="submission" date="2020-08" db="EMBL/GenBank/DDBJ databases">
        <title>The Agave Microbiome: Exploring the role of microbial communities in plant adaptations to desert environments.</title>
        <authorList>
            <person name="Partida-Martinez L.P."/>
        </authorList>
    </citation>
    <scope>NUCLEOTIDE SEQUENCE [LARGE SCALE GENOMIC DNA]</scope>
    <source>
        <strain evidence="2 3">RAS26</strain>
    </source>
</reference>
<name>A0A7W4UEP6_9CELL</name>
<dbReference type="RefSeq" id="WP_311701947.1">
    <property type="nucleotide sequence ID" value="NZ_JACHVX010000002.1"/>
</dbReference>
<dbReference type="Proteomes" id="UP000518206">
    <property type="component" value="Unassembled WGS sequence"/>
</dbReference>
<dbReference type="CDD" id="cd00090">
    <property type="entry name" value="HTH_ARSR"/>
    <property type="match status" value="1"/>
</dbReference>
<dbReference type="Pfam" id="PF13412">
    <property type="entry name" value="HTH_24"/>
    <property type="match status" value="1"/>
</dbReference>
<protein>
    <submittedName>
        <fullName evidence="2">DNA-binding MarR family transcriptional regulator</fullName>
    </submittedName>
</protein>
<evidence type="ECO:0000313" key="3">
    <source>
        <dbReference type="Proteomes" id="UP000518206"/>
    </source>
</evidence>
<accession>A0A7W4UEP6</accession>
<dbReference type="GO" id="GO:0003677">
    <property type="term" value="F:DNA binding"/>
    <property type="evidence" value="ECO:0007669"/>
    <property type="project" value="UniProtKB-KW"/>
</dbReference>
<dbReference type="AlphaFoldDB" id="A0A7W4UEP6"/>
<dbReference type="SUPFAM" id="SSF46785">
    <property type="entry name" value="Winged helix' DNA-binding domain"/>
    <property type="match status" value="1"/>
</dbReference>
<organism evidence="2 3">
    <name type="scientific">Cellulomonas cellasea</name>
    <dbReference type="NCBI Taxonomy" id="43670"/>
    <lineage>
        <taxon>Bacteria</taxon>
        <taxon>Bacillati</taxon>
        <taxon>Actinomycetota</taxon>
        <taxon>Actinomycetes</taxon>
        <taxon>Micrococcales</taxon>
        <taxon>Cellulomonadaceae</taxon>
        <taxon>Cellulomonas</taxon>
    </lineage>
</organism>
<dbReference type="SUPFAM" id="SSF51690">
    <property type="entry name" value="Nicotinate/Quinolinate PRTase C-terminal domain-like"/>
    <property type="match status" value="1"/>
</dbReference>
<feature type="region of interest" description="Disordered" evidence="1">
    <location>
        <begin position="1"/>
        <end position="56"/>
    </location>
</feature>
<dbReference type="EMBL" id="JACHVX010000002">
    <property type="protein sequence ID" value="MBB2922682.1"/>
    <property type="molecule type" value="Genomic_DNA"/>
</dbReference>
<dbReference type="InterPro" id="IPR036388">
    <property type="entry name" value="WH-like_DNA-bd_sf"/>
</dbReference>